<keyword evidence="3" id="KW-1185">Reference proteome</keyword>
<dbReference type="eggNOG" id="arCOG12458">
    <property type="taxonomic scope" value="Archaea"/>
</dbReference>
<dbReference type="EMBL" id="CP002051">
    <property type="protein sequence ID" value="ADI32088.1"/>
    <property type="molecule type" value="Genomic_DNA"/>
</dbReference>
<feature type="transmembrane region" description="Helical" evidence="1">
    <location>
        <begin position="219"/>
        <end position="246"/>
    </location>
</feature>
<feature type="transmembrane region" description="Helical" evidence="1">
    <location>
        <begin position="49"/>
        <end position="72"/>
    </location>
</feature>
<protein>
    <recommendedName>
        <fullName evidence="4">DUF835 domain-containing protein</fullName>
    </recommendedName>
</protein>
<evidence type="ECO:0000256" key="1">
    <source>
        <dbReference type="SAM" id="Phobius"/>
    </source>
</evidence>
<gene>
    <name evidence="2" type="ordered locus">Shell_0982</name>
</gene>
<feature type="transmembrane region" description="Helical" evidence="1">
    <location>
        <begin position="19"/>
        <end position="37"/>
    </location>
</feature>
<dbReference type="STRING" id="591019.Shell_0982"/>
<dbReference type="HOGENOM" id="CLU_610637_0_0_2"/>
<keyword evidence="1" id="KW-0472">Membrane</keyword>
<reference evidence="3" key="1">
    <citation type="submission" date="2010-05" db="EMBL/GenBank/DDBJ databases">
        <title>Complete sequence of Staphylothermus hellenicus DSM 12710.</title>
        <authorList>
            <consortium name="US DOE Joint Genome Institute"/>
            <person name="Lucas S."/>
            <person name="Copeland A."/>
            <person name="Lapidus A."/>
            <person name="Cheng J.-F."/>
            <person name="Bruce D."/>
            <person name="Goodwin L."/>
            <person name="Pitluck S."/>
            <person name="Davenport K."/>
            <person name="Detter J.C."/>
            <person name="Han C."/>
            <person name="Tapia R."/>
            <person name="Larimer F."/>
            <person name="Land M."/>
            <person name="Hauser L."/>
            <person name="Kyrpides N."/>
            <person name="Mikhailova N."/>
            <person name="Anderson I.J."/>
            <person name="Woyke T."/>
        </authorList>
    </citation>
    <scope>NUCLEOTIDE SEQUENCE [LARGE SCALE GENOMIC DNA]</scope>
    <source>
        <strain evidence="3">DSM 12710 / JCM 10830 / BK20S6-10-b1 / P8</strain>
    </source>
</reference>
<organism evidence="2 3">
    <name type="scientific">Staphylothermus hellenicus (strain DSM 12710 / JCM 10830 / BK20S6-10-b1 / P8)</name>
    <dbReference type="NCBI Taxonomy" id="591019"/>
    <lineage>
        <taxon>Archaea</taxon>
        <taxon>Thermoproteota</taxon>
        <taxon>Thermoprotei</taxon>
        <taxon>Desulfurococcales</taxon>
        <taxon>Desulfurococcaceae</taxon>
        <taxon>Staphylothermus</taxon>
    </lineage>
</organism>
<feature type="transmembrane region" description="Helical" evidence="1">
    <location>
        <begin position="161"/>
        <end position="184"/>
    </location>
</feature>
<dbReference type="AlphaFoldDB" id="D7D8J2"/>
<proteinExistence type="predicted"/>
<keyword evidence="1" id="KW-0812">Transmembrane</keyword>
<dbReference type="Proteomes" id="UP000002573">
    <property type="component" value="Chromosome"/>
</dbReference>
<feature type="transmembrane region" description="Helical" evidence="1">
    <location>
        <begin position="196"/>
        <end position="213"/>
    </location>
</feature>
<evidence type="ECO:0000313" key="3">
    <source>
        <dbReference type="Proteomes" id="UP000002573"/>
    </source>
</evidence>
<evidence type="ECO:0000313" key="2">
    <source>
        <dbReference type="EMBL" id="ADI32088.1"/>
    </source>
</evidence>
<dbReference type="OrthoDB" id="379898at2157"/>
<accession>D7D8J2</accession>
<sequence>MGDYIGMISITISSLEKSWLIIFISLYLLLICLYSYNKHIHYARPFRGITRFLNIHIITYLVSAGLLIYTIILGSYMIMFGIINVLAILLIILLLIYKISSFWMLGNEFDVYAGIINILRFSKEKHLGHELNTLVSMHIIIVTITSVLVSIYSLYDNSYLAFKLFIILLFFILYISKAVFLLYYNGKNTLYIMQSHLILIDTLLIFSLLMYSVNLWADVISILLLIGYIILFYNIHFTDLSAPLYFSIKKVSLKKSGSIMVLVRSKKPKPAKIMEIMKEILSNINGNKKVIMFISRPHSKTWDELYSKIISDIEALRKLGIAEIHKVSIGHGLESLYRIEASTECMSSICFKQYELFADNSVLIRGVRELFSQGSTPIILVEDLLDFMISLGGWKEVYRLVNFMVSLNTGGTQKIVIIMNINTNVPEPYRSDLKLLYSSLIPISQILV</sequence>
<evidence type="ECO:0008006" key="4">
    <source>
        <dbReference type="Google" id="ProtNLM"/>
    </source>
</evidence>
<keyword evidence="1" id="KW-1133">Transmembrane helix</keyword>
<reference evidence="2 3" key="2">
    <citation type="journal article" date="2011" name="Stand. Genomic Sci.">
        <title>Complete genome sequence of Staphylothermus hellenicus P8.</title>
        <authorList>
            <person name="Anderson I."/>
            <person name="Wirth R."/>
            <person name="Lucas S."/>
            <person name="Copeland A."/>
            <person name="Lapidus A."/>
            <person name="Cheng J.F."/>
            <person name="Goodwin L."/>
            <person name="Pitluck S."/>
            <person name="Davenport K."/>
            <person name="Detter J.C."/>
            <person name="Han C."/>
            <person name="Tapia R."/>
            <person name="Land M."/>
            <person name="Hauser L."/>
            <person name="Pati A."/>
            <person name="Mikhailova N."/>
            <person name="Woyke T."/>
            <person name="Klenk H.P."/>
            <person name="Kyrpides N."/>
            <person name="Ivanova N."/>
        </authorList>
    </citation>
    <scope>NUCLEOTIDE SEQUENCE [LARGE SCALE GENOMIC DNA]</scope>
    <source>
        <strain evidence="3">DSM 12710 / JCM 10830 / BK20S6-10-b1 / P8</strain>
    </source>
</reference>
<name>D7D8J2_STAHD</name>
<feature type="transmembrane region" description="Helical" evidence="1">
    <location>
        <begin position="78"/>
        <end position="97"/>
    </location>
</feature>
<dbReference type="KEGG" id="shc:Shell_0982"/>
<feature type="transmembrane region" description="Helical" evidence="1">
    <location>
        <begin position="131"/>
        <end position="155"/>
    </location>
</feature>